<dbReference type="AlphaFoldDB" id="A0A177N609"/>
<dbReference type="EMBL" id="LUUJ01000109">
    <property type="protein sequence ID" value="OAI12560.1"/>
    <property type="molecule type" value="Genomic_DNA"/>
</dbReference>
<protein>
    <recommendedName>
        <fullName evidence="3">Heparinase II N-terminal domain-containing protein</fullName>
    </recommendedName>
</protein>
<proteinExistence type="predicted"/>
<organism evidence="1 2">
    <name type="scientific">Methylomonas koyamae</name>
    <dbReference type="NCBI Taxonomy" id="702114"/>
    <lineage>
        <taxon>Bacteria</taxon>
        <taxon>Pseudomonadati</taxon>
        <taxon>Pseudomonadota</taxon>
        <taxon>Gammaproteobacteria</taxon>
        <taxon>Methylococcales</taxon>
        <taxon>Methylococcaceae</taxon>
        <taxon>Methylomonas</taxon>
    </lineage>
</organism>
<dbReference type="OrthoDB" id="6221234at2"/>
<dbReference type="RefSeq" id="WP_064041788.1">
    <property type="nucleotide sequence ID" value="NZ_LUUJ01000109.1"/>
</dbReference>
<dbReference type="InterPro" id="IPR008929">
    <property type="entry name" value="Chondroitin_lyas"/>
</dbReference>
<sequence length="809" mass="91166">MNKFMRNGLFYLTFTGLLVHLFAAYGFWGLQRAEHLSARQVLVKAAEQLDINNPILSKILEPETKYLNFPFDGEVRKSHPRILLPESSNWNKRDAHSVIADRIAAFQRENINYPNGCGDNALMPAVVCWLSTNNTEAIAIIKYQLLNFELNKPTADTTYSNGWELALAYDLAYPLLTDAEKNQVERKILAALQGTLANLDEDFASLWHGRSTHAAIAWLCAIVLSEQYVDDLDSYRRRAQAHFLNAAEGLAHTEAWPDGYNYWIQTRAFYFALAASAYLNGLDHSNNQERIKDIVKRVGYWHIYVTRPDNRIEGYGDEGSRIDLKDETKRVIDLMVQMTHDPVLNGYAKYLGKLHRDSYYPGYDWGILLFNDPSIPAVGDGSLPSLAKYLKEAEIFGRDTLNQIYIRNGWEPNDTFISFKAGNSYGHHAHYDAGHFTIFKSSPLITNSSTYNGFFRPHRLNYAIRTIAKNSLIIEKPNEKVRPNRFFAKNVADGGQRLTQPTGSSIVSIEQWFENYQKGLHLEGAQLLKFARRNNEYVFVSADLTAAYNNSVYDENGDGGKVRQVIRKLVYLPSEDKLVVYDAISKTKPEYVGKWIIHSVNKPEMADIEVLKGSADNGILASNSKDIEIKNNNGFLKVNILLPSDASTRLIGGRDYQYYVETDGDDTVFDGENFVNGSSADSWHDVSRWRAEILSNSSSNDTEFLVSLAPSVDKPVAEDVRKINSKNGNAYGVVTNDTLIVFIREPAGMDDIVFDYVGKSKIIIVGLPEYRNVAIRIDNKNLFQGAAKDGVVFYDNPSSASGQVEISMN</sequence>
<gene>
    <name evidence="1" type="ORF">A1507_18905</name>
</gene>
<reference evidence="1 2" key="1">
    <citation type="submission" date="2016-03" db="EMBL/GenBank/DDBJ databases">
        <authorList>
            <person name="Ploux O."/>
        </authorList>
    </citation>
    <scope>NUCLEOTIDE SEQUENCE [LARGE SCALE GENOMIC DNA]</scope>
    <source>
        <strain evidence="1 2">R-45378</strain>
    </source>
</reference>
<evidence type="ECO:0000313" key="2">
    <source>
        <dbReference type="Proteomes" id="UP000077857"/>
    </source>
</evidence>
<comment type="caution">
    <text evidence="1">The sequence shown here is derived from an EMBL/GenBank/DDBJ whole genome shotgun (WGS) entry which is preliminary data.</text>
</comment>
<dbReference type="Gene3D" id="1.50.10.100">
    <property type="entry name" value="Chondroitin AC/alginate lyase"/>
    <property type="match status" value="1"/>
</dbReference>
<evidence type="ECO:0000313" key="1">
    <source>
        <dbReference type="EMBL" id="OAI12560.1"/>
    </source>
</evidence>
<dbReference type="SUPFAM" id="SSF48230">
    <property type="entry name" value="Chondroitin AC/alginate lyase"/>
    <property type="match status" value="1"/>
</dbReference>
<accession>A0A177N609</accession>
<dbReference type="Gene3D" id="2.70.98.70">
    <property type="match status" value="1"/>
</dbReference>
<dbReference type="Proteomes" id="UP000077857">
    <property type="component" value="Unassembled WGS sequence"/>
</dbReference>
<evidence type="ECO:0008006" key="3">
    <source>
        <dbReference type="Google" id="ProtNLM"/>
    </source>
</evidence>
<name>A0A177N609_9GAMM</name>